<sequence>MSAVDDFFRDPPASRQLYEAVARLIDEIGPAERSVTKSQIAFRRVRSFAWVWMPGQYLRGRQTAPLVLSLVFPQRDPSRRWKEIVEPARGRYMHHLELNSSNDLDAEVRGWLRSAWEQAG</sequence>
<evidence type="ECO:0000313" key="2">
    <source>
        <dbReference type="EMBL" id="GAP12598.1"/>
    </source>
</evidence>
<dbReference type="InterPro" id="IPR043714">
    <property type="entry name" value="DUF5655"/>
</dbReference>
<keyword evidence="3" id="KW-1185">Reference proteome</keyword>
<evidence type="ECO:0000313" key="3">
    <source>
        <dbReference type="Proteomes" id="UP000055060"/>
    </source>
</evidence>
<dbReference type="Pfam" id="PF18899">
    <property type="entry name" value="DUF5655"/>
    <property type="match status" value="1"/>
</dbReference>
<dbReference type="RefSeq" id="WP_075072009.1">
    <property type="nucleotide sequence ID" value="NZ_DF967972.1"/>
</dbReference>
<dbReference type="STRING" id="360412.LARV_00334"/>
<feature type="domain" description="DUF5655" evidence="1">
    <location>
        <begin position="4"/>
        <end position="118"/>
    </location>
</feature>
<organism evidence="2">
    <name type="scientific">Longilinea arvoryzae</name>
    <dbReference type="NCBI Taxonomy" id="360412"/>
    <lineage>
        <taxon>Bacteria</taxon>
        <taxon>Bacillati</taxon>
        <taxon>Chloroflexota</taxon>
        <taxon>Anaerolineae</taxon>
        <taxon>Anaerolineales</taxon>
        <taxon>Anaerolineaceae</taxon>
        <taxon>Longilinea</taxon>
    </lineage>
</organism>
<accession>A0A0S7BDZ0</accession>
<gene>
    <name evidence="2" type="ORF">LARV_00334</name>
</gene>
<dbReference type="EMBL" id="DF967972">
    <property type="protein sequence ID" value="GAP12598.1"/>
    <property type="molecule type" value="Genomic_DNA"/>
</dbReference>
<dbReference type="Proteomes" id="UP000055060">
    <property type="component" value="Unassembled WGS sequence"/>
</dbReference>
<protein>
    <recommendedName>
        <fullName evidence="1">DUF5655 domain-containing protein</fullName>
    </recommendedName>
</protein>
<reference evidence="2" key="1">
    <citation type="submission" date="2015-07" db="EMBL/GenBank/DDBJ databases">
        <title>Draft Genome Sequences of Anaerolinea thermolimosa IMO-1, Bellilinea caldifistulae GOMI-1, Leptolinea tardivitalis YMTK-2, Levilinea saccharolytica KIBI-1,Longilinea arvoryzae KOME-1, Previously Described as Members of the Anaerolineaceae (Chloroflexi).</title>
        <authorList>
            <person name="Sekiguchi Y."/>
            <person name="Ohashi A."/>
            <person name="Matsuura N."/>
            <person name="Tourlousse M.D."/>
        </authorList>
    </citation>
    <scope>NUCLEOTIDE SEQUENCE [LARGE SCALE GENOMIC DNA]</scope>
    <source>
        <strain evidence="2">KOME-1</strain>
    </source>
</reference>
<dbReference type="OrthoDB" id="163980at2"/>
<evidence type="ECO:0000259" key="1">
    <source>
        <dbReference type="Pfam" id="PF18899"/>
    </source>
</evidence>
<name>A0A0S7BDZ0_9CHLR</name>
<proteinExistence type="predicted"/>
<dbReference type="AlphaFoldDB" id="A0A0S7BDZ0"/>